<organism evidence="4 5">
    <name type="scientific">Streptomyces javensis</name>
    <dbReference type="NCBI Taxonomy" id="114698"/>
    <lineage>
        <taxon>Bacteria</taxon>
        <taxon>Bacillati</taxon>
        <taxon>Actinomycetota</taxon>
        <taxon>Actinomycetes</taxon>
        <taxon>Kitasatosporales</taxon>
        <taxon>Streptomycetaceae</taxon>
        <taxon>Streptomyces</taxon>
        <taxon>Streptomyces violaceusniger group</taxon>
    </lineage>
</organism>
<dbReference type="PANTHER" id="PTHR43877">
    <property type="entry name" value="AMINOALKYLPHOSPHONATE N-ACETYLTRANSFERASE-RELATED-RELATED"/>
    <property type="match status" value="1"/>
</dbReference>
<dbReference type="PANTHER" id="PTHR43877:SF2">
    <property type="entry name" value="AMINOALKYLPHOSPHONATE N-ACETYLTRANSFERASE-RELATED"/>
    <property type="match status" value="1"/>
</dbReference>
<evidence type="ECO:0000313" key="4">
    <source>
        <dbReference type="EMBL" id="GAA1305134.1"/>
    </source>
</evidence>
<dbReference type="Proteomes" id="UP001500282">
    <property type="component" value="Unassembled WGS sequence"/>
</dbReference>
<proteinExistence type="predicted"/>
<comment type="caution">
    <text evidence="4">The sequence shown here is derived from an EMBL/GenBank/DDBJ whole genome shotgun (WGS) entry which is preliminary data.</text>
</comment>
<reference evidence="4 5" key="1">
    <citation type="journal article" date="2019" name="Int. J. Syst. Evol. Microbiol.">
        <title>The Global Catalogue of Microorganisms (GCM) 10K type strain sequencing project: providing services to taxonomists for standard genome sequencing and annotation.</title>
        <authorList>
            <consortium name="The Broad Institute Genomics Platform"/>
            <consortium name="The Broad Institute Genome Sequencing Center for Infectious Disease"/>
            <person name="Wu L."/>
            <person name="Ma J."/>
        </authorList>
    </citation>
    <scope>NUCLEOTIDE SEQUENCE [LARGE SCALE GENOMIC DNA]</scope>
    <source>
        <strain evidence="4 5">JCM 11448</strain>
    </source>
</reference>
<sequence>MACMPTWTIKPEPITGAAVDEVMRQYFTEMGRRVLGRSATEAELRAALAKDPHQDLSPPDGEFLVARSDAGEFLGCVGVRLLGGSPKTAELKRMYVDLSGRGAGLGRGLLLAVEEAARRLGAARIVCETNTQLTEARALYTRHGYEETTPYEGHGSADHWYAKVLGDESDKLVRTH</sequence>
<dbReference type="EMBL" id="BAAAIH010000117">
    <property type="protein sequence ID" value="GAA1305134.1"/>
    <property type="molecule type" value="Genomic_DNA"/>
</dbReference>
<dbReference type="InterPro" id="IPR050832">
    <property type="entry name" value="Bact_Acetyltransf"/>
</dbReference>
<evidence type="ECO:0000313" key="5">
    <source>
        <dbReference type="Proteomes" id="UP001500282"/>
    </source>
</evidence>
<keyword evidence="1" id="KW-0808">Transferase</keyword>
<accession>A0ABN1XFC5</accession>
<protein>
    <recommendedName>
        <fullName evidence="3">N-acetyltransferase domain-containing protein</fullName>
    </recommendedName>
</protein>
<evidence type="ECO:0000259" key="3">
    <source>
        <dbReference type="PROSITE" id="PS51186"/>
    </source>
</evidence>
<keyword evidence="2" id="KW-0012">Acyltransferase</keyword>
<dbReference type="SUPFAM" id="SSF55729">
    <property type="entry name" value="Acyl-CoA N-acyltransferases (Nat)"/>
    <property type="match status" value="1"/>
</dbReference>
<name>A0ABN1XFC5_9ACTN</name>
<dbReference type="PROSITE" id="PS51186">
    <property type="entry name" value="GNAT"/>
    <property type="match status" value="1"/>
</dbReference>
<gene>
    <name evidence="4" type="ORF">GCM10009579_88660</name>
</gene>
<feature type="domain" description="N-acetyltransferase" evidence="3">
    <location>
        <begin position="14"/>
        <end position="167"/>
    </location>
</feature>
<evidence type="ECO:0000256" key="2">
    <source>
        <dbReference type="ARBA" id="ARBA00023315"/>
    </source>
</evidence>
<evidence type="ECO:0000256" key="1">
    <source>
        <dbReference type="ARBA" id="ARBA00022679"/>
    </source>
</evidence>
<dbReference type="InterPro" id="IPR016181">
    <property type="entry name" value="Acyl_CoA_acyltransferase"/>
</dbReference>
<dbReference type="InterPro" id="IPR000182">
    <property type="entry name" value="GNAT_dom"/>
</dbReference>
<dbReference type="Gene3D" id="3.40.630.30">
    <property type="match status" value="1"/>
</dbReference>
<dbReference type="Pfam" id="PF00583">
    <property type="entry name" value="Acetyltransf_1"/>
    <property type="match status" value="1"/>
</dbReference>
<keyword evidence="5" id="KW-1185">Reference proteome</keyword>